<dbReference type="KEGG" id="nwr:E3U44_18310"/>
<dbReference type="Proteomes" id="UP000294325">
    <property type="component" value="Chromosome"/>
</dbReference>
<dbReference type="Pfam" id="PF01609">
    <property type="entry name" value="DDE_Tnp_1"/>
    <property type="match status" value="1"/>
</dbReference>
<sequence>MYGHAAGMLLPHLGWRDLGPKCTVSALLHLLFYAAAQVRSLAAACSRLRSAPSDQATRNALVKLCGEVEQVERQLNASFAAQLPKAVLKKGRCRLAVDLNLGPYHGQPYRNRQEIYRSQAKRGTSHFHAYATYYLANNSRRYTVALTRVAQGTSMKEVLKRLLRRAAEAGVKPRLVLLDRGFYSVEVIYYLQAARLAFLMPVICRGRKASDPRGPSGTRLFAVQKRSGWARYTLTHAAQRKIRISICIHCRNGQGRRRRRGRQTLLYAFWGIRPKTTPWVYQTYRLRFGIETSYRQVNEACIKTTTRHPALHLLFVGIAL</sequence>
<dbReference type="InterPro" id="IPR002559">
    <property type="entry name" value="Transposase_11"/>
</dbReference>
<accession>A0A4P7C3R1</accession>
<dbReference type="GO" id="GO:0003677">
    <property type="term" value="F:DNA binding"/>
    <property type="evidence" value="ECO:0007669"/>
    <property type="project" value="InterPro"/>
</dbReference>
<dbReference type="PANTHER" id="PTHR33252:SF2">
    <property type="entry name" value="TRANSPOSASE IS4-LIKE DOMAIN-CONTAINING PROTEIN"/>
    <property type="match status" value="1"/>
</dbReference>
<keyword evidence="3" id="KW-1185">Reference proteome</keyword>
<dbReference type="RefSeq" id="WP_134359483.1">
    <property type="nucleotide sequence ID" value="NZ_CP038033.1"/>
</dbReference>
<protein>
    <submittedName>
        <fullName evidence="2">Peptide synthetase</fullName>
    </submittedName>
</protein>
<organism evidence="2 3">
    <name type="scientific">Nitrosococcus wardiae</name>
    <dbReference type="NCBI Taxonomy" id="1814290"/>
    <lineage>
        <taxon>Bacteria</taxon>
        <taxon>Pseudomonadati</taxon>
        <taxon>Pseudomonadota</taxon>
        <taxon>Gammaproteobacteria</taxon>
        <taxon>Chromatiales</taxon>
        <taxon>Chromatiaceae</taxon>
        <taxon>Nitrosococcus</taxon>
    </lineage>
</organism>
<dbReference type="AlphaFoldDB" id="A0A4P7C3R1"/>
<dbReference type="EMBL" id="CP038033">
    <property type="protein sequence ID" value="QBQ56234.1"/>
    <property type="molecule type" value="Genomic_DNA"/>
</dbReference>
<dbReference type="OrthoDB" id="233019at2"/>
<dbReference type="PANTHER" id="PTHR33252">
    <property type="entry name" value="THIRD ORF IN TRANSPOSON ISC1160"/>
    <property type="match status" value="1"/>
</dbReference>
<dbReference type="InterPro" id="IPR012337">
    <property type="entry name" value="RNaseH-like_sf"/>
</dbReference>
<evidence type="ECO:0000313" key="3">
    <source>
        <dbReference type="Proteomes" id="UP000294325"/>
    </source>
</evidence>
<evidence type="ECO:0000259" key="1">
    <source>
        <dbReference type="Pfam" id="PF01609"/>
    </source>
</evidence>
<evidence type="ECO:0000313" key="2">
    <source>
        <dbReference type="EMBL" id="QBQ56234.1"/>
    </source>
</evidence>
<name>A0A4P7C3R1_9GAMM</name>
<gene>
    <name evidence="2" type="ORF">E3U44_18310</name>
</gene>
<dbReference type="GO" id="GO:0006313">
    <property type="term" value="P:DNA transposition"/>
    <property type="evidence" value="ECO:0007669"/>
    <property type="project" value="InterPro"/>
</dbReference>
<reference evidence="2 3" key="1">
    <citation type="submission" date="2019-03" db="EMBL/GenBank/DDBJ databases">
        <title>The genome sequence of Nitrosococcus wardiae strain D1FHST reveals the archetypal metabolic capacity of ammonia-oxidizing Gammaproteobacteria.</title>
        <authorList>
            <person name="Wang L."/>
            <person name="Lim C.K."/>
            <person name="Hanson T.E."/>
            <person name="Dang H."/>
            <person name="Klotz M.G."/>
        </authorList>
    </citation>
    <scope>NUCLEOTIDE SEQUENCE [LARGE SCALE GENOMIC DNA]</scope>
    <source>
        <strain evidence="2 3">D1FHS</strain>
    </source>
</reference>
<dbReference type="GO" id="GO:0004803">
    <property type="term" value="F:transposase activity"/>
    <property type="evidence" value="ECO:0007669"/>
    <property type="project" value="InterPro"/>
</dbReference>
<proteinExistence type="predicted"/>
<feature type="domain" description="Transposase IS4-like" evidence="1">
    <location>
        <begin position="141"/>
        <end position="299"/>
    </location>
</feature>
<dbReference type="SUPFAM" id="SSF53098">
    <property type="entry name" value="Ribonuclease H-like"/>
    <property type="match status" value="1"/>
</dbReference>